<proteinExistence type="predicted"/>
<feature type="domain" description="Helicase-associated" evidence="1">
    <location>
        <begin position="133"/>
        <end position="192"/>
    </location>
</feature>
<keyword evidence="3" id="KW-1185">Reference proteome</keyword>
<sequence length="199" mass="23076">MSPSAAVQALHQFYTELSQRGSRSQTGDEVLSLRFYRTDLAVFADPHAFVGRREQVARWTLNTHDLEAFVAREDRIPRQNNRARERISDEEWRLAGWLADERAAIRTGCRCAYQAERLLCIPGVSLNPLGDLWDAQFEKYRRFIDIHRRAPLERSDDESEGRLAGWAAKQRLYYRAGTLPPHRAEALSGLEFWTWGKSR</sequence>
<organism evidence="2 3">
    <name type="scientific">Cryobacterium tagatosivorans</name>
    <dbReference type="NCBI Taxonomy" id="1259199"/>
    <lineage>
        <taxon>Bacteria</taxon>
        <taxon>Bacillati</taxon>
        <taxon>Actinomycetota</taxon>
        <taxon>Actinomycetes</taxon>
        <taxon>Micrococcales</taxon>
        <taxon>Microbacteriaceae</taxon>
        <taxon>Cryobacterium</taxon>
    </lineage>
</organism>
<dbReference type="AlphaFoldDB" id="A0A4R8UL56"/>
<dbReference type="InterPro" id="IPR005114">
    <property type="entry name" value="Helicase_assoc"/>
</dbReference>
<gene>
    <name evidence="2" type="ORF">E3O23_00620</name>
</gene>
<dbReference type="EMBL" id="SOEZ01000006">
    <property type="protein sequence ID" value="TFB56754.1"/>
    <property type="molecule type" value="Genomic_DNA"/>
</dbReference>
<evidence type="ECO:0000313" key="2">
    <source>
        <dbReference type="EMBL" id="TFB56754.1"/>
    </source>
</evidence>
<reference evidence="2 3" key="1">
    <citation type="submission" date="2019-03" db="EMBL/GenBank/DDBJ databases">
        <title>Genomics of glacier-inhabiting Cryobacterium strains.</title>
        <authorList>
            <person name="Liu Q."/>
            <person name="Xin Y.-H."/>
        </authorList>
    </citation>
    <scope>NUCLEOTIDE SEQUENCE [LARGE SCALE GENOMIC DNA]</scope>
    <source>
        <strain evidence="2 3">Sr47</strain>
    </source>
</reference>
<dbReference type="OrthoDB" id="5107558at2"/>
<comment type="caution">
    <text evidence="2">The sequence shown here is derived from an EMBL/GenBank/DDBJ whole genome shotgun (WGS) entry which is preliminary data.</text>
</comment>
<dbReference type="Pfam" id="PF03457">
    <property type="entry name" value="HA"/>
    <property type="match status" value="1"/>
</dbReference>
<dbReference type="RefSeq" id="WP_134486779.1">
    <property type="nucleotide sequence ID" value="NZ_SOEZ01000006.1"/>
</dbReference>
<evidence type="ECO:0000259" key="1">
    <source>
        <dbReference type="Pfam" id="PF03457"/>
    </source>
</evidence>
<name>A0A4R8UL56_9MICO</name>
<protein>
    <recommendedName>
        <fullName evidence="1">Helicase-associated domain-containing protein</fullName>
    </recommendedName>
</protein>
<dbReference type="Gene3D" id="6.10.140.530">
    <property type="match status" value="1"/>
</dbReference>
<evidence type="ECO:0000313" key="3">
    <source>
        <dbReference type="Proteomes" id="UP000297866"/>
    </source>
</evidence>
<dbReference type="Proteomes" id="UP000297866">
    <property type="component" value="Unassembled WGS sequence"/>
</dbReference>
<accession>A0A4R8UL56</accession>